<comment type="caution">
    <text evidence="2">The sequence shown here is derived from an EMBL/GenBank/DDBJ whole genome shotgun (WGS) entry which is preliminary data.</text>
</comment>
<protein>
    <submittedName>
        <fullName evidence="2">Uncharacterized protein</fullName>
    </submittedName>
</protein>
<keyword evidence="3" id="KW-1185">Reference proteome</keyword>
<feature type="region of interest" description="Disordered" evidence="1">
    <location>
        <begin position="129"/>
        <end position="156"/>
    </location>
</feature>
<proteinExistence type="predicted"/>
<organism evidence="2 3">
    <name type="scientific">Thiorhodococcus drewsii AZ1</name>
    <dbReference type="NCBI Taxonomy" id="765913"/>
    <lineage>
        <taxon>Bacteria</taxon>
        <taxon>Pseudomonadati</taxon>
        <taxon>Pseudomonadota</taxon>
        <taxon>Gammaproteobacteria</taxon>
        <taxon>Chromatiales</taxon>
        <taxon>Chromatiaceae</taxon>
        <taxon>Thiorhodococcus</taxon>
    </lineage>
</organism>
<dbReference type="OrthoDB" id="5772431at2"/>
<dbReference type="eggNOG" id="ENOG5032VJ3">
    <property type="taxonomic scope" value="Bacteria"/>
</dbReference>
<accession>G2E7B3</accession>
<reference evidence="2 3" key="1">
    <citation type="submission" date="2011-06" db="EMBL/GenBank/DDBJ databases">
        <title>The draft genome of Thiorhodococcus drewsii AZ1.</title>
        <authorList>
            <consortium name="US DOE Joint Genome Institute (JGI-PGF)"/>
            <person name="Lucas S."/>
            <person name="Han J."/>
            <person name="Lapidus A."/>
            <person name="Cheng J.-F."/>
            <person name="Goodwin L."/>
            <person name="Pitluck S."/>
            <person name="Peters L."/>
            <person name="Land M.L."/>
            <person name="Hauser L."/>
            <person name="Vogl K."/>
            <person name="Liu Z."/>
            <person name="Imhoff J."/>
            <person name="Thiel V."/>
            <person name="Frigaard N.-U."/>
            <person name="Bryant D.A."/>
            <person name="Woyke T.J."/>
        </authorList>
    </citation>
    <scope>NUCLEOTIDE SEQUENCE [LARGE SCALE GENOMIC DNA]</scope>
    <source>
        <strain evidence="2 3">AZ1</strain>
    </source>
</reference>
<sequence length="156" mass="16578">MSKTQKTLTTLSLTAVLGFVAVVPVSHAFNFGNMMNPSRWMNGNDRYDDEPYYGSPYGAPFGGYGYPGAYGAPYGGMPYGAPGFGAPPATYGAPAYGAVPGMQPSAPAAAPAASASQSEIEALKRRIEELESKQQNQRPQGNEWPSAPAFRPMNQY</sequence>
<evidence type="ECO:0000313" key="3">
    <source>
        <dbReference type="Proteomes" id="UP000004200"/>
    </source>
</evidence>
<name>G2E7B3_9GAMM</name>
<dbReference type="RefSeq" id="WP_007042889.1">
    <property type="nucleotide sequence ID" value="NZ_AFWT01000049.1"/>
</dbReference>
<dbReference type="PATRIC" id="fig|765913.3.peg.4254"/>
<dbReference type="Proteomes" id="UP000004200">
    <property type="component" value="Unassembled WGS sequence"/>
</dbReference>
<dbReference type="STRING" id="765913.ThidrDRAFT_4176"/>
<evidence type="ECO:0000313" key="2">
    <source>
        <dbReference type="EMBL" id="EGV28019.1"/>
    </source>
</evidence>
<dbReference type="AlphaFoldDB" id="G2E7B3"/>
<evidence type="ECO:0000256" key="1">
    <source>
        <dbReference type="SAM" id="MobiDB-lite"/>
    </source>
</evidence>
<gene>
    <name evidence="2" type="ORF">ThidrDRAFT_4176</name>
</gene>
<dbReference type="EMBL" id="AFWT01000049">
    <property type="protein sequence ID" value="EGV28019.1"/>
    <property type="molecule type" value="Genomic_DNA"/>
</dbReference>